<evidence type="ECO:0000313" key="6">
    <source>
        <dbReference type="Proteomes" id="UP001180489"/>
    </source>
</evidence>
<dbReference type="InterPro" id="IPR011141">
    <property type="entry name" value="Polyketide_synthase_type-III"/>
</dbReference>
<comment type="caution">
    <text evidence="5">The sequence shown here is derived from an EMBL/GenBank/DDBJ whole genome shotgun (WGS) entry which is preliminary data.</text>
</comment>
<dbReference type="Pfam" id="PF02797">
    <property type="entry name" value="Chal_sti_synt_C"/>
    <property type="match status" value="1"/>
</dbReference>
<dbReference type="Gene3D" id="3.40.47.10">
    <property type="match status" value="2"/>
</dbReference>
<evidence type="ECO:0000259" key="4">
    <source>
        <dbReference type="Pfam" id="PF02797"/>
    </source>
</evidence>
<dbReference type="Proteomes" id="UP001180489">
    <property type="component" value="Unassembled WGS sequence"/>
</dbReference>
<keyword evidence="5" id="KW-0012">Acyltransferase</keyword>
<name>A0ABU2UTA5_9ACTN</name>
<protein>
    <submittedName>
        <fullName evidence="5">3,5-dihydroxyphenylacetyl-CoA synthase DpgA</fullName>
        <ecNumber evidence="5">2.3.1.246</ecNumber>
    </submittedName>
</protein>
<comment type="similarity">
    <text evidence="1">Belongs to the thiolase-like superfamily. Chalcone/stilbene synthases family.</text>
</comment>
<dbReference type="InterPro" id="IPR053446">
    <property type="entry name" value="DPA-CoA_Synthase"/>
</dbReference>
<dbReference type="SUPFAM" id="SSF53901">
    <property type="entry name" value="Thiolase-like"/>
    <property type="match status" value="1"/>
</dbReference>
<keyword evidence="6" id="KW-1185">Reference proteome</keyword>
<dbReference type="EC" id="2.3.1.246" evidence="5"/>
<dbReference type="EMBL" id="JAVRFF010000040">
    <property type="protein sequence ID" value="MDT0476289.1"/>
    <property type="molecule type" value="Genomic_DNA"/>
</dbReference>
<dbReference type="CDD" id="cd00831">
    <property type="entry name" value="CHS_like"/>
    <property type="match status" value="1"/>
</dbReference>
<feature type="domain" description="Chalcone/stilbene synthase N-terminal" evidence="3">
    <location>
        <begin position="55"/>
        <end position="195"/>
    </location>
</feature>
<feature type="domain" description="Chalcone/stilbene synthase C-terminal" evidence="4">
    <location>
        <begin position="236"/>
        <end position="350"/>
    </location>
</feature>
<dbReference type="RefSeq" id="WP_311636989.1">
    <property type="nucleotide sequence ID" value="NZ_JAVRFF010000040.1"/>
</dbReference>
<dbReference type="InterPro" id="IPR001099">
    <property type="entry name" value="Chalcone/stilbene_synt_N"/>
</dbReference>
<sequence length="351" mass="37595">MPAPDAVLLSVGTANPPDRYTQRDLLDRFAVVDEKTAAVFTNSHIDHRNLYAPAGEPSAESQQELLDKHLQGALDMGGRAVTECLRAAGLGPADVDYLCCVTTTGFLCPGVSAHLIRELGLREDVSRADIVGMGCNAGLNALNPVTAWAAANPGRYAVLLCVEVCSAAYVWDGSMRTAVVNALFGDGAAAVLVGTRAPGALRDRPLPHVLGFSSQVLTDDLGAMRFDWDAAQSKYSFYLDPLIPYVIGANAAKPVLRLLDARGLGMADIDHWVVHSGGKKVIDGIKYNLDLTDHDLRHTRSVLRDHGNLSSGSFLFSYRRLLAEGTAKTGDYGVMMTMGPGTTIETALVRW</sequence>
<evidence type="ECO:0000259" key="3">
    <source>
        <dbReference type="Pfam" id="PF00195"/>
    </source>
</evidence>
<dbReference type="PANTHER" id="PTHR11877:SF46">
    <property type="entry name" value="TYPE III POLYKETIDE SYNTHASE A"/>
    <property type="match status" value="1"/>
</dbReference>
<dbReference type="InterPro" id="IPR016039">
    <property type="entry name" value="Thiolase-like"/>
</dbReference>
<evidence type="ECO:0000256" key="2">
    <source>
        <dbReference type="ARBA" id="ARBA00022679"/>
    </source>
</evidence>
<gene>
    <name evidence="5" type="primary">dpgA</name>
    <name evidence="5" type="ORF">RM863_29600</name>
</gene>
<accession>A0ABU2UTA5</accession>
<reference evidence="5" key="1">
    <citation type="submission" date="2024-05" db="EMBL/GenBank/DDBJ databases">
        <title>30 novel species of actinomycetes from the DSMZ collection.</title>
        <authorList>
            <person name="Nouioui I."/>
        </authorList>
    </citation>
    <scope>NUCLEOTIDE SEQUENCE</scope>
    <source>
        <strain evidence="5">DSM 41014</strain>
    </source>
</reference>
<proteinExistence type="inferred from homology"/>
<dbReference type="InterPro" id="IPR012328">
    <property type="entry name" value="Chalcone/stilbene_synt_C"/>
</dbReference>
<evidence type="ECO:0000313" key="5">
    <source>
        <dbReference type="EMBL" id="MDT0476289.1"/>
    </source>
</evidence>
<dbReference type="NCBIfam" id="NF042429">
    <property type="entry name" value="DHPHCoAsyn_DpgA"/>
    <property type="match status" value="1"/>
</dbReference>
<dbReference type="PANTHER" id="PTHR11877">
    <property type="entry name" value="HYDROXYMETHYLGLUTARYL-COA SYNTHASE"/>
    <property type="match status" value="1"/>
</dbReference>
<dbReference type="Pfam" id="PF00195">
    <property type="entry name" value="Chal_sti_synt_N"/>
    <property type="match status" value="1"/>
</dbReference>
<keyword evidence="2 5" id="KW-0808">Transferase</keyword>
<dbReference type="PIRSF" id="PIRSF000451">
    <property type="entry name" value="PKS_III"/>
    <property type="match status" value="1"/>
</dbReference>
<dbReference type="GO" id="GO:0016746">
    <property type="term" value="F:acyltransferase activity"/>
    <property type="evidence" value="ECO:0007669"/>
    <property type="project" value="UniProtKB-KW"/>
</dbReference>
<evidence type="ECO:0000256" key="1">
    <source>
        <dbReference type="ARBA" id="ARBA00005531"/>
    </source>
</evidence>
<organism evidence="5 6">
    <name type="scientific">Streptomyces hintoniae</name>
    <dbReference type="NCBI Taxonomy" id="3075521"/>
    <lineage>
        <taxon>Bacteria</taxon>
        <taxon>Bacillati</taxon>
        <taxon>Actinomycetota</taxon>
        <taxon>Actinomycetes</taxon>
        <taxon>Kitasatosporales</taxon>
        <taxon>Streptomycetaceae</taxon>
        <taxon>Streptomyces</taxon>
    </lineage>
</organism>